<dbReference type="InterPro" id="IPR027159">
    <property type="entry name" value="CBP80"/>
</dbReference>
<dbReference type="GO" id="GO:0000339">
    <property type="term" value="F:RNA cap binding"/>
    <property type="evidence" value="ECO:0007669"/>
    <property type="project" value="InterPro"/>
</dbReference>
<evidence type="ECO:0000313" key="5">
    <source>
        <dbReference type="Proteomes" id="UP000503462"/>
    </source>
</evidence>
<dbReference type="SUPFAM" id="SSF48371">
    <property type="entry name" value="ARM repeat"/>
    <property type="match status" value="3"/>
</dbReference>
<feature type="region of interest" description="Disordered" evidence="1">
    <location>
        <begin position="1"/>
        <end position="47"/>
    </location>
</feature>
<dbReference type="EMBL" id="CP051141">
    <property type="protein sequence ID" value="QIW98596.1"/>
    <property type="molecule type" value="Genomic_DNA"/>
</dbReference>
<dbReference type="InterPro" id="IPR015172">
    <property type="entry name" value="MIF4G-like_typ-1"/>
</dbReference>
<evidence type="ECO:0000259" key="3">
    <source>
        <dbReference type="Pfam" id="PF09090"/>
    </source>
</evidence>
<evidence type="ECO:0008006" key="6">
    <source>
        <dbReference type="Google" id="ProtNLM"/>
    </source>
</evidence>
<dbReference type="GO" id="GO:0005846">
    <property type="term" value="C:nuclear cap binding complex"/>
    <property type="evidence" value="ECO:0007669"/>
    <property type="project" value="InterPro"/>
</dbReference>
<dbReference type="Proteomes" id="UP000503462">
    <property type="component" value="Chromosome 3"/>
</dbReference>
<feature type="domain" description="MIF4G-like type 2" evidence="3">
    <location>
        <begin position="545"/>
        <end position="794"/>
    </location>
</feature>
<keyword evidence="5" id="KW-1185">Reference proteome</keyword>
<dbReference type="OrthoDB" id="10252707at2759"/>
<evidence type="ECO:0000256" key="1">
    <source>
        <dbReference type="SAM" id="MobiDB-lite"/>
    </source>
</evidence>
<dbReference type="FunFam" id="1.25.40.180:FF:000045">
    <property type="entry name" value="snRNA cap binding complex subunit (Gcr3), putative"/>
    <property type="match status" value="1"/>
</dbReference>
<accession>A0A6H0XV12</accession>
<name>A0A6H0XV12_9PEZI</name>
<gene>
    <name evidence="4" type="ORF">AMS68_004114</name>
</gene>
<dbReference type="InterPro" id="IPR016024">
    <property type="entry name" value="ARM-type_fold"/>
</dbReference>
<dbReference type="GO" id="GO:0003729">
    <property type="term" value="F:mRNA binding"/>
    <property type="evidence" value="ECO:0007669"/>
    <property type="project" value="TreeGrafter"/>
</dbReference>
<dbReference type="InterPro" id="IPR015174">
    <property type="entry name" value="MIF4G-like_typ-2"/>
</dbReference>
<sequence>MADTDNRRDHRGHGGGHPGGRDRKRKRHGDEDDFDNGRRQRARVDIPPGTRIRRGLLEIGEDAAPNMAPRSAQSVAEQVAKLAADNWSDDFVKDIFCSVASKLVVEQPLKIPYVAATVLFANAQDAEIGALFLNRFIPQVQEAINAGEWRDFKLLLRFLACLGPMFAQDGVMPILDELFNRAADLQTESQEDVVGIELVKIILLTIPYLVAFSTDSSMHQRAAELLEKTDIVASTPHPLEPLVDPYPSDNSDTRPMPCASLISLLQKQLQEESTTGWKLACIPRLTANSQSNGDANGSEKTHSFPGLEIPASINAGPKLLFPEVFFSLFADQDIETVPPTSNIAASLMRDTVADTLNILEYNRNIAAKLLKEHDNFWSPGLFAKRGLNLDKLKNLESGEPTWKSEDIAVDAIFSQIFRLPSAEHKLVYYHSLITELCKLSPSAIAPSLGRGIRFLYRNVHLMDLELAYRFLDWFAHHLSNFEFRWKWQEWAPEVDITKIHPKKAFIDSVIDKEIRLSFAKRIRETLPDNFQKLVPASKEKDIPDFKYAKDTTPYAVEGRKILALLKKKAPEDEIQAVIDAVHEQATAHGTDPLVASTDIYMTAICSIGAKSLSHIVSTIDRCRERLLEVGQQSEPARRQIISAVVDFWVDQPGNAVNLIDKLLNYTIITPMSVIEWALRDRLDHGRALASSQVYELVSMTMNKMTDRLRGVVQQRNSPAVPFHERKQIDEVLPLERQSLRDLFTAIDDAVEAVATGASDEMIERYDGDNEEQDLIVIWGRRWARVWRRKAAVEETVVGEAAIEPLIEPVEEHDGAAEQGMDTVDEDIL</sequence>
<feature type="domain" description="MIF4G-like type 1" evidence="2">
    <location>
        <begin position="338"/>
        <end position="528"/>
    </location>
</feature>
<dbReference type="PANTHER" id="PTHR12412:SF2">
    <property type="entry name" value="NUCLEAR CAP-BINDING PROTEIN SUBUNIT 1"/>
    <property type="match status" value="1"/>
</dbReference>
<dbReference type="AlphaFoldDB" id="A0A6H0XV12"/>
<feature type="compositionally biased region" description="Basic and acidic residues" evidence="1">
    <location>
        <begin position="35"/>
        <end position="44"/>
    </location>
</feature>
<dbReference type="Pfam" id="PF09088">
    <property type="entry name" value="MIF4G_like"/>
    <property type="match status" value="1"/>
</dbReference>
<evidence type="ECO:0000259" key="2">
    <source>
        <dbReference type="Pfam" id="PF09088"/>
    </source>
</evidence>
<evidence type="ECO:0000313" key="4">
    <source>
        <dbReference type="EMBL" id="QIW98596.1"/>
    </source>
</evidence>
<dbReference type="GO" id="GO:0005634">
    <property type="term" value="C:nucleus"/>
    <property type="evidence" value="ECO:0007669"/>
    <property type="project" value="TreeGrafter"/>
</dbReference>
<organism evidence="4 5">
    <name type="scientific">Peltaster fructicola</name>
    <dbReference type="NCBI Taxonomy" id="286661"/>
    <lineage>
        <taxon>Eukaryota</taxon>
        <taxon>Fungi</taxon>
        <taxon>Dikarya</taxon>
        <taxon>Ascomycota</taxon>
        <taxon>Pezizomycotina</taxon>
        <taxon>Dothideomycetes</taxon>
        <taxon>Dothideomycetes incertae sedis</taxon>
        <taxon>Peltaster</taxon>
    </lineage>
</organism>
<protein>
    <recommendedName>
        <fullName evidence="6">MIF4G domain-containing protein</fullName>
    </recommendedName>
</protein>
<dbReference type="PANTHER" id="PTHR12412">
    <property type="entry name" value="CAP BINDING PROTEIN"/>
    <property type="match status" value="1"/>
</dbReference>
<dbReference type="Pfam" id="PF09090">
    <property type="entry name" value="MIF4G_like_2"/>
    <property type="match status" value="1"/>
</dbReference>
<dbReference type="GO" id="GO:0006406">
    <property type="term" value="P:mRNA export from nucleus"/>
    <property type="evidence" value="ECO:0007669"/>
    <property type="project" value="InterPro"/>
</dbReference>
<proteinExistence type="predicted"/>
<dbReference type="GO" id="GO:0000184">
    <property type="term" value="P:nuclear-transcribed mRNA catabolic process, nonsense-mediated decay"/>
    <property type="evidence" value="ECO:0007669"/>
    <property type="project" value="TreeGrafter"/>
</dbReference>
<reference evidence="4 5" key="1">
    <citation type="journal article" date="2016" name="Sci. Rep.">
        <title>Peltaster fructicola genome reveals evolution from an invasive phytopathogen to an ectophytic parasite.</title>
        <authorList>
            <person name="Xu C."/>
            <person name="Chen H."/>
            <person name="Gleason M.L."/>
            <person name="Xu J.R."/>
            <person name="Liu H."/>
            <person name="Zhang R."/>
            <person name="Sun G."/>
        </authorList>
    </citation>
    <scope>NUCLEOTIDE SEQUENCE [LARGE SCALE GENOMIC DNA]</scope>
    <source>
        <strain evidence="4 5">LNHT1506</strain>
    </source>
</reference>
<dbReference type="Gene3D" id="1.25.40.180">
    <property type="match status" value="3"/>
</dbReference>